<accession>A0AAV7WUR3</accession>
<reference evidence="2" key="1">
    <citation type="journal article" date="2022" name="bioRxiv">
        <title>Sequencing and chromosome-scale assembly of the giantPleurodeles waltlgenome.</title>
        <authorList>
            <person name="Brown T."/>
            <person name="Elewa A."/>
            <person name="Iarovenko S."/>
            <person name="Subramanian E."/>
            <person name="Araus A.J."/>
            <person name="Petzold A."/>
            <person name="Susuki M."/>
            <person name="Suzuki K.-i.T."/>
            <person name="Hayashi T."/>
            <person name="Toyoda A."/>
            <person name="Oliveira C."/>
            <person name="Osipova E."/>
            <person name="Leigh N.D."/>
            <person name="Simon A."/>
            <person name="Yun M.H."/>
        </authorList>
    </citation>
    <scope>NUCLEOTIDE SEQUENCE</scope>
    <source>
        <strain evidence="2">20211129_DDA</strain>
        <tissue evidence="2">Liver</tissue>
    </source>
</reference>
<protein>
    <submittedName>
        <fullName evidence="2">Uncharacterized protein</fullName>
    </submittedName>
</protein>
<evidence type="ECO:0000313" key="3">
    <source>
        <dbReference type="Proteomes" id="UP001066276"/>
    </source>
</evidence>
<comment type="caution">
    <text evidence="2">The sequence shown here is derived from an EMBL/GenBank/DDBJ whole genome shotgun (WGS) entry which is preliminary data.</text>
</comment>
<sequence>MSALRGRGQNRQPSAVDGEKGTETATDAAGCLGAGKQKREESLRALEPGGSVVAQAAFEQSDRREVQRPVEPGTGLQSRWQGVDIESFHRLGDNQWEQRSAAELNTNFMGANAMDL</sequence>
<dbReference type="AlphaFoldDB" id="A0AAV7WUR3"/>
<dbReference type="Proteomes" id="UP001066276">
    <property type="component" value="Chromosome 1_1"/>
</dbReference>
<feature type="region of interest" description="Disordered" evidence="1">
    <location>
        <begin position="1"/>
        <end position="79"/>
    </location>
</feature>
<proteinExistence type="predicted"/>
<organism evidence="2 3">
    <name type="scientific">Pleurodeles waltl</name>
    <name type="common">Iberian ribbed newt</name>
    <dbReference type="NCBI Taxonomy" id="8319"/>
    <lineage>
        <taxon>Eukaryota</taxon>
        <taxon>Metazoa</taxon>
        <taxon>Chordata</taxon>
        <taxon>Craniata</taxon>
        <taxon>Vertebrata</taxon>
        <taxon>Euteleostomi</taxon>
        <taxon>Amphibia</taxon>
        <taxon>Batrachia</taxon>
        <taxon>Caudata</taxon>
        <taxon>Salamandroidea</taxon>
        <taxon>Salamandridae</taxon>
        <taxon>Pleurodelinae</taxon>
        <taxon>Pleurodeles</taxon>
    </lineage>
</organism>
<dbReference type="EMBL" id="JANPWB010000001">
    <property type="protein sequence ID" value="KAJ1216437.1"/>
    <property type="molecule type" value="Genomic_DNA"/>
</dbReference>
<gene>
    <name evidence="2" type="ORF">NDU88_004039</name>
</gene>
<evidence type="ECO:0000313" key="2">
    <source>
        <dbReference type="EMBL" id="KAJ1216437.1"/>
    </source>
</evidence>
<evidence type="ECO:0000256" key="1">
    <source>
        <dbReference type="SAM" id="MobiDB-lite"/>
    </source>
</evidence>
<keyword evidence="3" id="KW-1185">Reference proteome</keyword>
<name>A0AAV7WUR3_PLEWA</name>